<feature type="domain" description="Multidrug resistance protein MdtA-like C-terminal permuted SH3" evidence="7">
    <location>
        <begin position="291"/>
        <end position="346"/>
    </location>
</feature>
<dbReference type="NCBIfam" id="TIGR01730">
    <property type="entry name" value="RND_mfp"/>
    <property type="match status" value="1"/>
</dbReference>
<dbReference type="PROSITE" id="PS51257">
    <property type="entry name" value="PROKAR_LIPOPROTEIN"/>
    <property type="match status" value="1"/>
</dbReference>
<feature type="domain" description="CusB-like beta-barrel" evidence="6">
    <location>
        <begin position="208"/>
        <end position="281"/>
    </location>
</feature>
<evidence type="ECO:0000259" key="5">
    <source>
        <dbReference type="Pfam" id="PF25917"/>
    </source>
</evidence>
<feature type="domain" description="Multidrug resistance protein MdtA-like barrel-sandwich hybrid" evidence="5">
    <location>
        <begin position="66"/>
        <end position="196"/>
    </location>
</feature>
<dbReference type="Pfam" id="PF25954">
    <property type="entry name" value="Beta-barrel_RND_2"/>
    <property type="match status" value="1"/>
</dbReference>
<comment type="subcellular location">
    <subcellularLocation>
        <location evidence="1">Cell envelope</location>
    </subcellularLocation>
</comment>
<accession>A0A840MV80</accession>
<feature type="domain" description="Multidrug resistance protein MdtA-like alpha-helical hairpin" evidence="4">
    <location>
        <begin position="102"/>
        <end position="159"/>
    </location>
</feature>
<keyword evidence="9" id="KW-1185">Reference proteome</keyword>
<evidence type="ECO:0000313" key="8">
    <source>
        <dbReference type="EMBL" id="MBB5020256.1"/>
    </source>
</evidence>
<dbReference type="InterPro" id="IPR006143">
    <property type="entry name" value="RND_pump_MFP"/>
</dbReference>
<evidence type="ECO:0000259" key="4">
    <source>
        <dbReference type="Pfam" id="PF25876"/>
    </source>
</evidence>
<comment type="similarity">
    <text evidence="2">Belongs to the membrane fusion protein (MFP) (TC 8.A.1) family.</text>
</comment>
<dbReference type="Pfam" id="PF25967">
    <property type="entry name" value="RND-MFP_C"/>
    <property type="match status" value="1"/>
</dbReference>
<sequence length="363" mass="39615">MQKGSEWRRALLAAVVVVAMAGCEQQEEKQEQVRPVKSMVVRLGTVNDGASYSGEVRARYETPLGFQVGGKISARLVQVGDLVKAGQVLARIDPQDLQLGVQAMRAQLAAAKADFDKAKSDLDRYAHLLERKFISPAEFDQRRLLFDAARSRYDQARAQFNINTNQASYSELKADKDGVVTGVDAQAGQVVAPGQPIIRVARLDEKEVRVSVPESRIDELKQAGNLAITLWAEPGKQYQGKLRELAPDADPATRTYAARVSVLNPDDAVRLGMTANVIIARADAVQGVRLPLSAIFQRGQQAMVWVVDDQSLKVKAQPVTVGKYIDNDIMVTGGLANGVRVVTAGATLLFENQPVKLLQEERS</sequence>
<evidence type="ECO:0000313" key="9">
    <source>
        <dbReference type="Proteomes" id="UP000575898"/>
    </source>
</evidence>
<evidence type="ECO:0000256" key="2">
    <source>
        <dbReference type="ARBA" id="ARBA00009477"/>
    </source>
</evidence>
<dbReference type="Gene3D" id="2.40.30.170">
    <property type="match status" value="1"/>
</dbReference>
<dbReference type="EMBL" id="JACHHY010000029">
    <property type="protein sequence ID" value="MBB5020256.1"/>
    <property type="molecule type" value="Genomic_DNA"/>
</dbReference>
<dbReference type="GO" id="GO:0015562">
    <property type="term" value="F:efflux transmembrane transporter activity"/>
    <property type="evidence" value="ECO:0007669"/>
    <property type="project" value="TreeGrafter"/>
</dbReference>
<proteinExistence type="inferred from homology"/>
<dbReference type="SUPFAM" id="SSF111369">
    <property type="entry name" value="HlyD-like secretion proteins"/>
    <property type="match status" value="1"/>
</dbReference>
<dbReference type="Gene3D" id="1.10.287.470">
    <property type="entry name" value="Helix hairpin bin"/>
    <property type="match status" value="1"/>
</dbReference>
<protein>
    <submittedName>
        <fullName evidence="8">Multidrug efflux system membrane fusion protein</fullName>
    </submittedName>
</protein>
<dbReference type="Gene3D" id="2.40.50.100">
    <property type="match status" value="1"/>
</dbReference>
<reference evidence="8 9" key="1">
    <citation type="submission" date="2020-08" db="EMBL/GenBank/DDBJ databases">
        <title>Genomic Encyclopedia of Type Strains, Phase IV (KMG-IV): sequencing the most valuable type-strain genomes for metagenomic binning, comparative biology and taxonomic classification.</title>
        <authorList>
            <person name="Goeker M."/>
        </authorList>
    </citation>
    <scope>NUCLEOTIDE SEQUENCE [LARGE SCALE GENOMIC DNA]</scope>
    <source>
        <strain evidence="8 9">DSM 27165</strain>
    </source>
</reference>
<comment type="caution">
    <text evidence="8">The sequence shown here is derived from an EMBL/GenBank/DDBJ whole genome shotgun (WGS) entry which is preliminary data.</text>
</comment>
<dbReference type="GO" id="GO:1990281">
    <property type="term" value="C:efflux pump complex"/>
    <property type="evidence" value="ECO:0007669"/>
    <property type="project" value="TreeGrafter"/>
</dbReference>
<evidence type="ECO:0000259" key="7">
    <source>
        <dbReference type="Pfam" id="PF25967"/>
    </source>
</evidence>
<name>A0A840MV80_9PROT</name>
<organism evidence="8 9">
    <name type="scientific">Chitinivorax tropicus</name>
    <dbReference type="NCBI Taxonomy" id="714531"/>
    <lineage>
        <taxon>Bacteria</taxon>
        <taxon>Pseudomonadati</taxon>
        <taxon>Pseudomonadota</taxon>
        <taxon>Betaproteobacteria</taxon>
        <taxon>Chitinivorax</taxon>
    </lineage>
</organism>
<dbReference type="Pfam" id="PF25917">
    <property type="entry name" value="BSH_RND"/>
    <property type="match status" value="1"/>
</dbReference>
<dbReference type="Gene3D" id="2.40.420.20">
    <property type="match status" value="1"/>
</dbReference>
<gene>
    <name evidence="8" type="ORF">HNQ59_003574</name>
</gene>
<dbReference type="RefSeq" id="WP_184041661.1">
    <property type="nucleotide sequence ID" value="NZ_JACHHY010000029.1"/>
</dbReference>
<keyword evidence="3" id="KW-0813">Transport</keyword>
<dbReference type="AlphaFoldDB" id="A0A840MV80"/>
<dbReference type="Proteomes" id="UP000575898">
    <property type="component" value="Unassembled WGS sequence"/>
</dbReference>
<dbReference type="InterPro" id="IPR058624">
    <property type="entry name" value="MdtA-like_HH"/>
</dbReference>
<dbReference type="PANTHER" id="PTHR30469">
    <property type="entry name" value="MULTIDRUG RESISTANCE PROTEIN MDTA"/>
    <property type="match status" value="1"/>
</dbReference>
<evidence type="ECO:0000259" key="6">
    <source>
        <dbReference type="Pfam" id="PF25954"/>
    </source>
</evidence>
<evidence type="ECO:0000256" key="3">
    <source>
        <dbReference type="ARBA" id="ARBA00022448"/>
    </source>
</evidence>
<dbReference type="InterPro" id="IPR058792">
    <property type="entry name" value="Beta-barrel_RND_2"/>
</dbReference>
<evidence type="ECO:0000256" key="1">
    <source>
        <dbReference type="ARBA" id="ARBA00004196"/>
    </source>
</evidence>
<dbReference type="InterPro" id="IPR058627">
    <property type="entry name" value="MdtA-like_C"/>
</dbReference>
<dbReference type="Pfam" id="PF25876">
    <property type="entry name" value="HH_MFP_RND"/>
    <property type="match status" value="1"/>
</dbReference>
<dbReference type="InterPro" id="IPR058625">
    <property type="entry name" value="MdtA-like_BSH"/>
</dbReference>
<dbReference type="PANTHER" id="PTHR30469:SF15">
    <property type="entry name" value="HLYD FAMILY OF SECRETION PROTEINS"/>
    <property type="match status" value="1"/>
</dbReference>